<sequence length="36" mass="4075">SSSLRAYELACVPVPAIHPLKHFRVRGNITSELWIL</sequence>
<reference evidence="1 2" key="1">
    <citation type="journal article" date="2014" name="Am. J. Bot.">
        <title>Genome assembly and annotation for red clover (Trifolium pratense; Fabaceae).</title>
        <authorList>
            <person name="Istvanek J."/>
            <person name="Jaros M."/>
            <person name="Krenek A."/>
            <person name="Repkova J."/>
        </authorList>
    </citation>
    <scope>NUCLEOTIDE SEQUENCE [LARGE SCALE GENOMIC DNA]</scope>
    <source>
        <strain evidence="2">cv. Tatra</strain>
        <tissue evidence="1">Young leaves</tissue>
    </source>
</reference>
<reference evidence="1 2" key="2">
    <citation type="journal article" date="2017" name="Front. Plant Sci.">
        <title>Gene Classification and Mining of Molecular Markers Useful in Red Clover (Trifolium pratense) Breeding.</title>
        <authorList>
            <person name="Istvanek J."/>
            <person name="Dluhosova J."/>
            <person name="Dluhos P."/>
            <person name="Patkova L."/>
            <person name="Nedelnik J."/>
            <person name="Repkova J."/>
        </authorList>
    </citation>
    <scope>NUCLEOTIDE SEQUENCE [LARGE SCALE GENOMIC DNA]</scope>
    <source>
        <strain evidence="2">cv. Tatra</strain>
        <tissue evidence="1">Young leaves</tissue>
    </source>
</reference>
<gene>
    <name evidence="1" type="ORF">L195_g041370</name>
</gene>
<protein>
    <submittedName>
        <fullName evidence="1">Uncharacterized protein</fullName>
    </submittedName>
</protein>
<proteinExistence type="predicted"/>
<name>A0A2K3M3D1_TRIPR</name>
<evidence type="ECO:0000313" key="2">
    <source>
        <dbReference type="Proteomes" id="UP000236291"/>
    </source>
</evidence>
<feature type="non-terminal residue" evidence="1">
    <location>
        <position position="1"/>
    </location>
</feature>
<accession>A0A2K3M3D1</accession>
<dbReference type="EMBL" id="ASHM01048414">
    <property type="protein sequence ID" value="PNX85302.1"/>
    <property type="molecule type" value="Genomic_DNA"/>
</dbReference>
<dbReference type="AlphaFoldDB" id="A0A2K3M3D1"/>
<dbReference type="Proteomes" id="UP000236291">
    <property type="component" value="Unassembled WGS sequence"/>
</dbReference>
<comment type="caution">
    <text evidence="1">The sequence shown here is derived from an EMBL/GenBank/DDBJ whole genome shotgun (WGS) entry which is preliminary data.</text>
</comment>
<evidence type="ECO:0000313" key="1">
    <source>
        <dbReference type="EMBL" id="PNX85302.1"/>
    </source>
</evidence>
<organism evidence="1 2">
    <name type="scientific">Trifolium pratense</name>
    <name type="common">Red clover</name>
    <dbReference type="NCBI Taxonomy" id="57577"/>
    <lineage>
        <taxon>Eukaryota</taxon>
        <taxon>Viridiplantae</taxon>
        <taxon>Streptophyta</taxon>
        <taxon>Embryophyta</taxon>
        <taxon>Tracheophyta</taxon>
        <taxon>Spermatophyta</taxon>
        <taxon>Magnoliopsida</taxon>
        <taxon>eudicotyledons</taxon>
        <taxon>Gunneridae</taxon>
        <taxon>Pentapetalae</taxon>
        <taxon>rosids</taxon>
        <taxon>fabids</taxon>
        <taxon>Fabales</taxon>
        <taxon>Fabaceae</taxon>
        <taxon>Papilionoideae</taxon>
        <taxon>50 kb inversion clade</taxon>
        <taxon>NPAAA clade</taxon>
        <taxon>Hologalegina</taxon>
        <taxon>IRL clade</taxon>
        <taxon>Trifolieae</taxon>
        <taxon>Trifolium</taxon>
    </lineage>
</organism>